<proteinExistence type="predicted"/>
<dbReference type="PANTHER" id="PTHR46162:SF20">
    <property type="entry name" value="UBIQUITIN CARBOXYL-TERMINAL HYDROLASE 7-LIKE ISOFORM X1"/>
    <property type="match status" value="1"/>
</dbReference>
<dbReference type="InterPro" id="IPR002083">
    <property type="entry name" value="MATH/TRAF_dom"/>
</dbReference>
<dbReference type="PANTHER" id="PTHR46162">
    <property type="entry name" value="TRAF-LIKE FAMILY PROTEIN"/>
    <property type="match status" value="1"/>
</dbReference>
<name>A0ABD3DMF8_9LAMI</name>
<dbReference type="SUPFAM" id="SSF49599">
    <property type="entry name" value="TRAF domain-like"/>
    <property type="match status" value="1"/>
</dbReference>
<dbReference type="Pfam" id="PF22486">
    <property type="entry name" value="MATH_2"/>
    <property type="match status" value="1"/>
</dbReference>
<gene>
    <name evidence="2" type="ORF">CASFOL_012885</name>
</gene>
<organism evidence="2 3">
    <name type="scientific">Castilleja foliolosa</name>
    <dbReference type="NCBI Taxonomy" id="1961234"/>
    <lineage>
        <taxon>Eukaryota</taxon>
        <taxon>Viridiplantae</taxon>
        <taxon>Streptophyta</taxon>
        <taxon>Embryophyta</taxon>
        <taxon>Tracheophyta</taxon>
        <taxon>Spermatophyta</taxon>
        <taxon>Magnoliopsida</taxon>
        <taxon>eudicotyledons</taxon>
        <taxon>Gunneridae</taxon>
        <taxon>Pentapetalae</taxon>
        <taxon>asterids</taxon>
        <taxon>lamiids</taxon>
        <taxon>Lamiales</taxon>
        <taxon>Orobanchaceae</taxon>
        <taxon>Pedicularideae</taxon>
        <taxon>Castillejinae</taxon>
        <taxon>Castilleja</taxon>
    </lineage>
</organism>
<reference evidence="3" key="1">
    <citation type="journal article" date="2024" name="IScience">
        <title>Strigolactones Initiate the Formation of Haustorium-like Structures in Castilleja.</title>
        <authorList>
            <person name="Buerger M."/>
            <person name="Peterson D."/>
            <person name="Chory J."/>
        </authorList>
    </citation>
    <scope>NUCLEOTIDE SEQUENCE [LARGE SCALE GENOMIC DNA]</scope>
</reference>
<accession>A0ABD3DMF8</accession>
<dbReference type="AlphaFoldDB" id="A0ABD3DMF8"/>
<protein>
    <recommendedName>
        <fullName evidence="1">MATH domain-containing protein</fullName>
    </recommendedName>
</protein>
<dbReference type="InterPro" id="IPR008974">
    <property type="entry name" value="TRAF-like"/>
</dbReference>
<evidence type="ECO:0000313" key="3">
    <source>
        <dbReference type="Proteomes" id="UP001632038"/>
    </source>
</evidence>
<dbReference type="Proteomes" id="UP001632038">
    <property type="component" value="Unassembled WGS sequence"/>
</dbReference>
<dbReference type="Gene3D" id="2.60.210.10">
    <property type="entry name" value="Apoptosis, Tumor Necrosis Factor Receptor Associated Protein 2, Chain A"/>
    <property type="match status" value="1"/>
</dbReference>
<keyword evidence="3" id="KW-1185">Reference proteome</keyword>
<comment type="caution">
    <text evidence="2">The sequence shown here is derived from an EMBL/GenBank/DDBJ whole genome shotgun (WGS) entry which is preliminary data.</text>
</comment>
<dbReference type="EMBL" id="JAVIJP010000016">
    <property type="protein sequence ID" value="KAL3642070.1"/>
    <property type="molecule type" value="Genomic_DNA"/>
</dbReference>
<evidence type="ECO:0000259" key="1">
    <source>
        <dbReference type="PROSITE" id="PS50144"/>
    </source>
</evidence>
<feature type="domain" description="MATH" evidence="1">
    <location>
        <begin position="1"/>
        <end position="99"/>
    </location>
</feature>
<evidence type="ECO:0000313" key="2">
    <source>
        <dbReference type="EMBL" id="KAL3642070.1"/>
    </source>
</evidence>
<dbReference type="CDD" id="cd00121">
    <property type="entry name" value="MATH"/>
    <property type="match status" value="1"/>
</dbReference>
<sequence length="106" mass="12026">MKMCISVYPNGDDEETGRCLSIFLCYVSNDCAKSERVRPCYTISIKDQSNDLQHHQMTFSDCWFEVSDVWGYSVIELSSLNDPTKGLIVNDCCLIEIELVEQAISS</sequence>
<dbReference type="PROSITE" id="PS50144">
    <property type="entry name" value="MATH"/>
    <property type="match status" value="1"/>
</dbReference>